<name>U4T776_9GAMM</name>
<comment type="caution">
    <text evidence="1">The sequence shown here is derived from an EMBL/GenBank/DDBJ whole genome shotgun (WGS) entry which is preliminary data.</text>
</comment>
<gene>
    <name evidence="1" type="ORF">M917_0405</name>
</gene>
<dbReference type="PATRIC" id="fig|1354303.4.peg.398"/>
<reference evidence="1 2" key="1">
    <citation type="journal article" date="2013" name="Genome Announc.">
        <title>Draft Genome Sequence of Psychrobacter aquaticus Strain CMS 56T, Isolated from a Cyanobacterial Mat Sample Collected from Water Bodies in the McMurdo Dry Valley Region of Antarctica.</title>
        <authorList>
            <person name="Reddy G.S."/>
            <person name="Ara S."/>
            <person name="Singh A."/>
            <person name="Kumar Pinnaka A."/>
            <person name="Shivaji S."/>
        </authorList>
    </citation>
    <scope>NUCLEOTIDE SEQUENCE [LARGE SCALE GENOMIC DNA]</scope>
    <source>
        <strain evidence="1 2">CMS 56</strain>
    </source>
</reference>
<proteinExistence type="predicted"/>
<dbReference type="AlphaFoldDB" id="U4T776"/>
<dbReference type="Proteomes" id="UP000016761">
    <property type="component" value="Unassembled WGS sequence"/>
</dbReference>
<sequence length="44" mass="5009">MQCQSGIIGMIRIIVQFIIKWSPIEHHLAYSLQMLGLVGLNQVE</sequence>
<accession>U4T776</accession>
<dbReference type="EMBL" id="AUSW01000011">
    <property type="protein sequence ID" value="ERL56775.1"/>
    <property type="molecule type" value="Genomic_DNA"/>
</dbReference>
<protein>
    <submittedName>
        <fullName evidence="1">Uncharacterized protein</fullName>
    </submittedName>
</protein>
<evidence type="ECO:0000313" key="1">
    <source>
        <dbReference type="EMBL" id="ERL56775.1"/>
    </source>
</evidence>
<evidence type="ECO:0000313" key="2">
    <source>
        <dbReference type="Proteomes" id="UP000016761"/>
    </source>
</evidence>
<organism evidence="1 2">
    <name type="scientific">Psychrobacter aquaticus CMS 56</name>
    <dbReference type="NCBI Taxonomy" id="1354303"/>
    <lineage>
        <taxon>Bacteria</taxon>
        <taxon>Pseudomonadati</taxon>
        <taxon>Pseudomonadota</taxon>
        <taxon>Gammaproteobacteria</taxon>
        <taxon>Moraxellales</taxon>
        <taxon>Moraxellaceae</taxon>
        <taxon>Psychrobacter</taxon>
    </lineage>
</organism>
<keyword evidence="2" id="KW-1185">Reference proteome</keyword>